<protein>
    <submittedName>
        <fullName evidence="1">Uncharacterized protein</fullName>
    </submittedName>
</protein>
<gene>
    <name evidence="1" type="ORF">HanXRQr2_Chr10g0444421</name>
</gene>
<name>A0A9K3HXX5_HELAN</name>
<keyword evidence="2" id="KW-1185">Reference proteome</keyword>
<evidence type="ECO:0000313" key="1">
    <source>
        <dbReference type="EMBL" id="KAF5786729.1"/>
    </source>
</evidence>
<accession>A0A9K3HXX5</accession>
<evidence type="ECO:0000313" key="2">
    <source>
        <dbReference type="Proteomes" id="UP000215914"/>
    </source>
</evidence>
<comment type="caution">
    <text evidence="1">The sequence shown here is derived from an EMBL/GenBank/DDBJ whole genome shotgun (WGS) entry which is preliminary data.</text>
</comment>
<dbReference type="AlphaFoldDB" id="A0A9K3HXX5"/>
<reference evidence="1" key="1">
    <citation type="journal article" date="2017" name="Nature">
        <title>The sunflower genome provides insights into oil metabolism, flowering and Asterid evolution.</title>
        <authorList>
            <person name="Badouin H."/>
            <person name="Gouzy J."/>
            <person name="Grassa C.J."/>
            <person name="Murat F."/>
            <person name="Staton S.E."/>
            <person name="Cottret L."/>
            <person name="Lelandais-Briere C."/>
            <person name="Owens G.L."/>
            <person name="Carrere S."/>
            <person name="Mayjonade B."/>
            <person name="Legrand L."/>
            <person name="Gill N."/>
            <person name="Kane N.C."/>
            <person name="Bowers J.E."/>
            <person name="Hubner S."/>
            <person name="Bellec A."/>
            <person name="Berard A."/>
            <person name="Berges H."/>
            <person name="Blanchet N."/>
            <person name="Boniface M.C."/>
            <person name="Brunel D."/>
            <person name="Catrice O."/>
            <person name="Chaidir N."/>
            <person name="Claudel C."/>
            <person name="Donnadieu C."/>
            <person name="Faraut T."/>
            <person name="Fievet G."/>
            <person name="Helmstetter N."/>
            <person name="King M."/>
            <person name="Knapp S.J."/>
            <person name="Lai Z."/>
            <person name="Le Paslier M.C."/>
            <person name="Lippi Y."/>
            <person name="Lorenzon L."/>
            <person name="Mandel J.R."/>
            <person name="Marage G."/>
            <person name="Marchand G."/>
            <person name="Marquand E."/>
            <person name="Bret-Mestries E."/>
            <person name="Morien E."/>
            <person name="Nambeesan S."/>
            <person name="Nguyen T."/>
            <person name="Pegot-Espagnet P."/>
            <person name="Pouilly N."/>
            <person name="Raftis F."/>
            <person name="Sallet E."/>
            <person name="Schiex T."/>
            <person name="Thomas J."/>
            <person name="Vandecasteele C."/>
            <person name="Vares D."/>
            <person name="Vear F."/>
            <person name="Vautrin S."/>
            <person name="Crespi M."/>
            <person name="Mangin B."/>
            <person name="Burke J.M."/>
            <person name="Salse J."/>
            <person name="Munos S."/>
            <person name="Vincourt P."/>
            <person name="Rieseberg L.H."/>
            <person name="Langlade N.B."/>
        </authorList>
    </citation>
    <scope>NUCLEOTIDE SEQUENCE</scope>
    <source>
        <tissue evidence="1">Leaves</tissue>
    </source>
</reference>
<dbReference type="EMBL" id="MNCJ02000325">
    <property type="protein sequence ID" value="KAF5786729.1"/>
    <property type="molecule type" value="Genomic_DNA"/>
</dbReference>
<sequence length="66" mass="7469">MFIINNNSNCHIRTLIILLFPTRFLGYRNRHSFINLIQIIVTITTGTRVSNTSFNNPSSTQGAICV</sequence>
<dbReference type="Proteomes" id="UP000215914">
    <property type="component" value="Unassembled WGS sequence"/>
</dbReference>
<dbReference type="Gramene" id="mRNA:HanXRQr2_Chr10g0444421">
    <property type="protein sequence ID" value="CDS:HanXRQr2_Chr10g0444421.1"/>
    <property type="gene ID" value="HanXRQr2_Chr10g0444421"/>
</dbReference>
<reference evidence="1" key="2">
    <citation type="submission" date="2020-06" db="EMBL/GenBank/DDBJ databases">
        <title>Helianthus annuus Genome sequencing and assembly Release 2.</title>
        <authorList>
            <person name="Gouzy J."/>
            <person name="Langlade N."/>
            <person name="Munos S."/>
        </authorList>
    </citation>
    <scope>NUCLEOTIDE SEQUENCE</scope>
    <source>
        <tissue evidence="1">Leaves</tissue>
    </source>
</reference>
<organism evidence="1 2">
    <name type="scientific">Helianthus annuus</name>
    <name type="common">Common sunflower</name>
    <dbReference type="NCBI Taxonomy" id="4232"/>
    <lineage>
        <taxon>Eukaryota</taxon>
        <taxon>Viridiplantae</taxon>
        <taxon>Streptophyta</taxon>
        <taxon>Embryophyta</taxon>
        <taxon>Tracheophyta</taxon>
        <taxon>Spermatophyta</taxon>
        <taxon>Magnoliopsida</taxon>
        <taxon>eudicotyledons</taxon>
        <taxon>Gunneridae</taxon>
        <taxon>Pentapetalae</taxon>
        <taxon>asterids</taxon>
        <taxon>campanulids</taxon>
        <taxon>Asterales</taxon>
        <taxon>Asteraceae</taxon>
        <taxon>Asteroideae</taxon>
        <taxon>Heliantheae alliance</taxon>
        <taxon>Heliantheae</taxon>
        <taxon>Helianthus</taxon>
    </lineage>
</organism>
<proteinExistence type="predicted"/>